<evidence type="ECO:0000256" key="8">
    <source>
        <dbReference type="PROSITE-ProRule" id="PRU00322"/>
    </source>
</evidence>
<dbReference type="PROSITE" id="PS50199">
    <property type="entry name" value="ZF_RANBP2_2"/>
    <property type="match status" value="1"/>
</dbReference>
<name>A0ABV2AKU6_9EUKA</name>
<feature type="domain" description="RanBP2-type" evidence="9">
    <location>
        <begin position="361"/>
        <end position="386"/>
    </location>
</feature>
<gene>
    <name evidence="10" type="ORF">MHBO_001981</name>
</gene>
<dbReference type="SUPFAM" id="SSF90209">
    <property type="entry name" value="Ran binding protein zinc finger-like"/>
    <property type="match status" value="1"/>
</dbReference>
<comment type="similarity">
    <text evidence="1">Belongs to the MINDY deubiquitinase family. FAM188 subfamily.</text>
</comment>
<dbReference type="InterPro" id="IPR001876">
    <property type="entry name" value="Znf_RanBP2"/>
</dbReference>
<comment type="caution">
    <text evidence="10">The sequence shown here is derived from an EMBL/GenBank/DDBJ whole genome shotgun (WGS) entry which is preliminary data.</text>
</comment>
<evidence type="ECO:0000256" key="1">
    <source>
        <dbReference type="ARBA" id="ARBA00011074"/>
    </source>
</evidence>
<dbReference type="SMART" id="SM01174">
    <property type="entry name" value="DUF4205"/>
    <property type="match status" value="1"/>
</dbReference>
<keyword evidence="3" id="KW-0479">Metal-binding</keyword>
<dbReference type="Gene3D" id="2.30.30.380">
    <property type="entry name" value="Zn-finger domain of Sec23/24"/>
    <property type="match status" value="1"/>
</dbReference>
<evidence type="ECO:0000256" key="6">
    <source>
        <dbReference type="ARBA" id="ARBA00022807"/>
    </source>
</evidence>
<organism evidence="10 11">
    <name type="scientific">Bonamia ostreae</name>
    <dbReference type="NCBI Taxonomy" id="126728"/>
    <lineage>
        <taxon>Eukaryota</taxon>
        <taxon>Sar</taxon>
        <taxon>Rhizaria</taxon>
        <taxon>Endomyxa</taxon>
        <taxon>Ascetosporea</taxon>
        <taxon>Haplosporida</taxon>
        <taxon>Bonamia</taxon>
    </lineage>
</organism>
<evidence type="ECO:0000256" key="7">
    <source>
        <dbReference type="ARBA" id="ARBA00022833"/>
    </source>
</evidence>
<evidence type="ECO:0000313" key="10">
    <source>
        <dbReference type="EMBL" id="MES1920296.1"/>
    </source>
</evidence>
<dbReference type="InterPro" id="IPR025257">
    <property type="entry name" value="MINDY-3/4_CD"/>
</dbReference>
<protein>
    <recommendedName>
        <fullName evidence="9">RanBP2-type domain-containing protein</fullName>
    </recommendedName>
</protein>
<evidence type="ECO:0000256" key="2">
    <source>
        <dbReference type="ARBA" id="ARBA00022670"/>
    </source>
</evidence>
<evidence type="ECO:0000256" key="4">
    <source>
        <dbReference type="ARBA" id="ARBA00022771"/>
    </source>
</evidence>
<dbReference type="PROSITE" id="PS01358">
    <property type="entry name" value="ZF_RANBP2_1"/>
    <property type="match status" value="1"/>
</dbReference>
<evidence type="ECO:0000256" key="5">
    <source>
        <dbReference type="ARBA" id="ARBA00022801"/>
    </source>
</evidence>
<dbReference type="InterPro" id="IPR036443">
    <property type="entry name" value="Znf_RanBP2_sf"/>
</dbReference>
<sequence>MLENFIENDLYSRINKVLFGAENSEKKNLHVWHNSAFRFSEITPFTLLQTQGGVCGVLVAVQAFLLKHMIFGENGTKNLQNLTIGKIYDCFANALTDIIVICHGENAKEYNLVIPKSFDGQPLNGENIRNHLILTKLKTKEILKSQIKSELDSFRNGPGILALVCSAILGRGIDNVKKDMDDPNDFLIRRECYCTQELVNLLISGRAASNVFDGEKRLGDNGNDEYVLTGIPERTDIGFLTILEAQGYTKVGEYYKTPKYPIWVVGSNDHYTVLFSTEDKLVLLSKDEELELGIRRIFNSFDQFETGYLDYKSLPELLQKLRLNKVQTAFVESQLIKNKDSEVFLLQQLINAAMDSIKEFWSCPKCSFANSNEDSRCQTCQTEKESSVFERDNKESSNKEPLKTAELWHYNGMKLPGKNSGKLSELKIYFDHGYNLAQVGDNLRAVIHTKWPDSHVEFIKGTEKEVFI</sequence>
<keyword evidence="7" id="KW-0862">Zinc</keyword>
<evidence type="ECO:0000313" key="11">
    <source>
        <dbReference type="Proteomes" id="UP001439008"/>
    </source>
</evidence>
<dbReference type="Pfam" id="PF13898">
    <property type="entry name" value="MINDY-3_4_CD"/>
    <property type="match status" value="1"/>
</dbReference>
<dbReference type="Proteomes" id="UP001439008">
    <property type="component" value="Unassembled WGS sequence"/>
</dbReference>
<dbReference type="PANTHER" id="PTHR12473:SF17">
    <property type="entry name" value="UBIQUITIN CARBOXYL-TERMINAL HYDROLASE MINDY-3"/>
    <property type="match status" value="1"/>
</dbReference>
<dbReference type="PANTHER" id="PTHR12473">
    <property type="entry name" value="UBIQUITIN CARBOXYL-TERMINAL HYDROLASE MINDY-4-RELATED"/>
    <property type="match status" value="1"/>
</dbReference>
<evidence type="ECO:0000256" key="3">
    <source>
        <dbReference type="ARBA" id="ARBA00022723"/>
    </source>
</evidence>
<proteinExistence type="inferred from homology"/>
<dbReference type="InterPro" id="IPR039785">
    <property type="entry name" value="MINY3/4"/>
</dbReference>
<dbReference type="EMBL" id="JBDODL010000593">
    <property type="protein sequence ID" value="MES1920296.1"/>
    <property type="molecule type" value="Genomic_DNA"/>
</dbReference>
<keyword evidence="5" id="KW-0378">Hydrolase</keyword>
<accession>A0ABV2AKU6</accession>
<keyword evidence="11" id="KW-1185">Reference proteome</keyword>
<reference evidence="10 11" key="1">
    <citation type="journal article" date="2024" name="BMC Biol.">
        <title>Comparative genomics of Ascetosporea gives new insight into the evolutionary basis for animal parasitism in Rhizaria.</title>
        <authorList>
            <person name="Hiltunen Thoren M."/>
            <person name="Onut-Brannstrom I."/>
            <person name="Alfjorden A."/>
            <person name="Peckova H."/>
            <person name="Swords F."/>
            <person name="Hooper C."/>
            <person name="Holzer A.S."/>
            <person name="Bass D."/>
            <person name="Burki F."/>
        </authorList>
    </citation>
    <scope>NUCLEOTIDE SEQUENCE [LARGE SCALE GENOMIC DNA]</scope>
    <source>
        <strain evidence="10">20-A016</strain>
    </source>
</reference>
<keyword evidence="6" id="KW-0788">Thiol protease</keyword>
<keyword evidence="2" id="KW-0645">Protease</keyword>
<evidence type="ECO:0000259" key="9">
    <source>
        <dbReference type="PROSITE" id="PS50199"/>
    </source>
</evidence>
<keyword evidence="4 8" id="KW-0863">Zinc-finger</keyword>